<organism evidence="1 2">
    <name type="scientific">Rufibacter immobilis</name>
    <dbReference type="NCBI Taxonomy" id="1348778"/>
    <lineage>
        <taxon>Bacteria</taxon>
        <taxon>Pseudomonadati</taxon>
        <taxon>Bacteroidota</taxon>
        <taxon>Cytophagia</taxon>
        <taxon>Cytophagales</taxon>
        <taxon>Hymenobacteraceae</taxon>
        <taxon>Rufibacter</taxon>
    </lineage>
</organism>
<dbReference type="InterPro" id="IPR013783">
    <property type="entry name" value="Ig-like_fold"/>
</dbReference>
<dbReference type="Pfam" id="PF07610">
    <property type="entry name" value="DUF1573"/>
    <property type="match status" value="1"/>
</dbReference>
<dbReference type="OrthoDB" id="826619at2"/>
<protein>
    <submittedName>
        <fullName evidence="1">DUF1573 domain-containing protein</fullName>
    </submittedName>
</protein>
<sequence>MGQTTAVAQDSAGQVAPVEAVAPPVAGPSIQFAEQKFDFGDIKPGDVVEHTFQFTNNGTQPLIISNVRTTCGCTATDYPKAPVMPGATASITARFNSAGKRGKQNKVITVESNAVQGSTQVIIATNIAAAQ</sequence>
<name>A0A3M9MSB0_9BACT</name>
<dbReference type="InterPro" id="IPR011467">
    <property type="entry name" value="DUF1573"/>
</dbReference>
<dbReference type="AlphaFoldDB" id="A0A3M9MSB0"/>
<dbReference type="PANTHER" id="PTHR37833:SF1">
    <property type="entry name" value="SIGNAL PEPTIDE PROTEIN"/>
    <property type="match status" value="1"/>
</dbReference>
<keyword evidence="2" id="KW-1185">Reference proteome</keyword>
<evidence type="ECO:0000313" key="2">
    <source>
        <dbReference type="Proteomes" id="UP000271010"/>
    </source>
</evidence>
<accession>A0A3M9MSB0</accession>
<evidence type="ECO:0000313" key="1">
    <source>
        <dbReference type="EMBL" id="RNI28400.1"/>
    </source>
</evidence>
<comment type="caution">
    <text evidence="1">The sequence shown here is derived from an EMBL/GenBank/DDBJ whole genome shotgun (WGS) entry which is preliminary data.</text>
</comment>
<gene>
    <name evidence="1" type="ORF">EFA69_15185</name>
</gene>
<reference evidence="1 2" key="1">
    <citation type="submission" date="2018-11" db="EMBL/GenBank/DDBJ databases">
        <title>Rufibacter latericius sp. nov., isolated from water in Baiyang Lake.</title>
        <authorList>
            <person name="Yang Y."/>
        </authorList>
    </citation>
    <scope>NUCLEOTIDE SEQUENCE [LARGE SCALE GENOMIC DNA]</scope>
    <source>
        <strain evidence="1 2">MCC P1</strain>
    </source>
</reference>
<dbReference type="Proteomes" id="UP000271010">
    <property type="component" value="Unassembled WGS sequence"/>
</dbReference>
<dbReference type="PANTHER" id="PTHR37833">
    <property type="entry name" value="LIPOPROTEIN-RELATED"/>
    <property type="match status" value="1"/>
</dbReference>
<dbReference type="Gene3D" id="2.60.40.10">
    <property type="entry name" value="Immunoglobulins"/>
    <property type="match status" value="1"/>
</dbReference>
<dbReference type="EMBL" id="RJJE01000017">
    <property type="protein sequence ID" value="RNI28400.1"/>
    <property type="molecule type" value="Genomic_DNA"/>
</dbReference>
<proteinExistence type="predicted"/>